<dbReference type="Pfam" id="PF07839">
    <property type="entry name" value="CaM_binding"/>
    <property type="match status" value="1"/>
</dbReference>
<feature type="domain" description="Calmodulin-binding" evidence="2">
    <location>
        <begin position="834"/>
        <end position="943"/>
    </location>
</feature>
<name>A0AAD8H5G7_9APIA</name>
<dbReference type="InterPro" id="IPR044681">
    <property type="entry name" value="PICBP-like"/>
</dbReference>
<evidence type="ECO:0000259" key="2">
    <source>
        <dbReference type="SMART" id="SM01054"/>
    </source>
</evidence>
<proteinExistence type="predicted"/>
<feature type="region of interest" description="Disordered" evidence="1">
    <location>
        <begin position="524"/>
        <end position="552"/>
    </location>
</feature>
<feature type="region of interest" description="Disordered" evidence="1">
    <location>
        <begin position="375"/>
        <end position="402"/>
    </location>
</feature>
<dbReference type="SMART" id="SM01054">
    <property type="entry name" value="CaM_binding"/>
    <property type="match status" value="1"/>
</dbReference>
<feature type="compositionally biased region" description="Low complexity" evidence="1">
    <location>
        <begin position="383"/>
        <end position="393"/>
    </location>
</feature>
<protein>
    <recommendedName>
        <fullName evidence="2">Calmodulin-binding domain-containing protein</fullName>
    </recommendedName>
</protein>
<dbReference type="EMBL" id="JAUIZM010000010">
    <property type="protein sequence ID" value="KAK1360458.1"/>
    <property type="molecule type" value="Genomic_DNA"/>
</dbReference>
<dbReference type="Proteomes" id="UP001237642">
    <property type="component" value="Unassembled WGS sequence"/>
</dbReference>
<feature type="region of interest" description="Disordered" evidence="1">
    <location>
        <begin position="1"/>
        <end position="118"/>
    </location>
</feature>
<feature type="compositionally biased region" description="Basic and acidic residues" evidence="1">
    <location>
        <begin position="31"/>
        <end position="61"/>
    </location>
</feature>
<feature type="region of interest" description="Disordered" evidence="1">
    <location>
        <begin position="799"/>
        <end position="820"/>
    </location>
</feature>
<feature type="compositionally biased region" description="Polar residues" evidence="1">
    <location>
        <begin position="78"/>
        <end position="98"/>
    </location>
</feature>
<gene>
    <name evidence="3" type="ORF">POM88_044932</name>
</gene>
<reference evidence="3" key="1">
    <citation type="submission" date="2023-02" db="EMBL/GenBank/DDBJ databases">
        <title>Genome of toxic invasive species Heracleum sosnowskyi carries increased number of genes despite the absence of recent whole-genome duplications.</title>
        <authorList>
            <person name="Schelkunov M."/>
            <person name="Shtratnikova V."/>
            <person name="Makarenko M."/>
            <person name="Klepikova A."/>
            <person name="Omelchenko D."/>
            <person name="Novikova G."/>
            <person name="Obukhova E."/>
            <person name="Bogdanov V."/>
            <person name="Penin A."/>
            <person name="Logacheva M."/>
        </authorList>
    </citation>
    <scope>NUCLEOTIDE SEQUENCE</scope>
    <source>
        <strain evidence="3">Hsosn_3</strain>
        <tissue evidence="3">Leaf</tissue>
    </source>
</reference>
<dbReference type="InterPro" id="IPR012417">
    <property type="entry name" value="CaM-bd_dom_pln"/>
</dbReference>
<dbReference type="AlphaFoldDB" id="A0AAD8H5G7"/>
<dbReference type="PANTHER" id="PTHR33923">
    <property type="entry name" value="CALMODULIN-BINDING PROTEIN-RELATED"/>
    <property type="match status" value="1"/>
</dbReference>
<sequence>MVQRKLADKLGIQSDHVESKKWPSPSQNQDNKNKVAADLNKMMEKSRTIQHPDLRSKDIHIPKPGKPTTSDHVKTRAATPQRQSSEGSPHYMKSTSSFDARRERSQVSSQTPQNVMIRKSMSPVKSNNFRHNSGSDHKPVGAVARISSLKVVRTLIKIPNFKPARALTKKYPPISLCQDFDVVKPTCSSTLKDSKMPMFLELSTGATESKGTSAMKVCPYTYCSLNGHHHDPQPPLKSFLSEKRRMLKAQKVIKLGCLSEQRPKPSQERKAKNEKQVILAEIPPTEDIDFDSRPVTPLMHEKQTDFLVEIYRNNKDDDTGKGKIPGSLSSTAPGFVIALEGNLEAEKDQNIEEGAEIHPFPKTQEGDILDRLSTQCNTDEKSQQISQHGQSGSEASEMDLKERHHCEPSLDDVFDLKMKVTDIYNGSNFESISISYNNSNSSYEDILKDAVWVGFYDEKSVSSGAWSDDGDSDLDGSYRDTELEKPYSACNEQIQGKMYSTCDGNRESIETQVRENSISRSIEEFQETSVEKSKVPEASTGEKNGNSESIETQVKENSISHPLEEFQATSVEKYKIPEANDKIPKMNLELGSDAINCISNAEEVVFGLHRDEAAKQEHVSWLLYQDCIEQEPDETHKTYITTFSSVVVFELDSTSESRSSDDVLDKSFSAKTEYEDANQEDHEGKISTTDARDGMEEKEPLAAYSLVGIRTSDSLREIEKEKPIADATEGMERKEELLGAQHLLGSQPFEMLQEIPKRISVGKDQSKQTDVTVLSETTQSYADETLPFESTGVQILKATPNQNQEVDTGEGESRTEPDTAETSIISKASHITQKRDHMSNANRTSNQEMTQIAEHLSWTTGSRKIVAELEDIRDFNPREPNYLPEQPDLEPEKVDLRHQLMDERKNSEEWMVDYALRQAVNNLAPKRRRKVSLLVEAFEKVLPTPKYETRPSHTSSAFINAGTTQTCR</sequence>
<dbReference type="PANTHER" id="PTHR33923:SF2">
    <property type="entry name" value="CALMODULIN-BINDING PROTEIN-RELATED"/>
    <property type="match status" value="1"/>
</dbReference>
<keyword evidence="4" id="KW-1185">Reference proteome</keyword>
<organism evidence="3 4">
    <name type="scientific">Heracleum sosnowskyi</name>
    <dbReference type="NCBI Taxonomy" id="360622"/>
    <lineage>
        <taxon>Eukaryota</taxon>
        <taxon>Viridiplantae</taxon>
        <taxon>Streptophyta</taxon>
        <taxon>Embryophyta</taxon>
        <taxon>Tracheophyta</taxon>
        <taxon>Spermatophyta</taxon>
        <taxon>Magnoliopsida</taxon>
        <taxon>eudicotyledons</taxon>
        <taxon>Gunneridae</taxon>
        <taxon>Pentapetalae</taxon>
        <taxon>asterids</taxon>
        <taxon>campanulids</taxon>
        <taxon>Apiales</taxon>
        <taxon>Apiaceae</taxon>
        <taxon>Apioideae</taxon>
        <taxon>apioid superclade</taxon>
        <taxon>Tordylieae</taxon>
        <taxon>Tordyliinae</taxon>
        <taxon>Heracleum</taxon>
    </lineage>
</organism>
<feature type="compositionally biased region" description="Polar residues" evidence="1">
    <location>
        <begin position="541"/>
        <end position="552"/>
    </location>
</feature>
<reference evidence="3" key="2">
    <citation type="submission" date="2023-05" db="EMBL/GenBank/DDBJ databases">
        <authorList>
            <person name="Schelkunov M.I."/>
        </authorList>
    </citation>
    <scope>NUCLEOTIDE SEQUENCE</scope>
    <source>
        <strain evidence="3">Hsosn_3</strain>
        <tissue evidence="3">Leaf</tissue>
    </source>
</reference>
<comment type="caution">
    <text evidence="3">The sequence shown here is derived from an EMBL/GenBank/DDBJ whole genome shotgun (WGS) entry which is preliminary data.</text>
</comment>
<evidence type="ECO:0000313" key="4">
    <source>
        <dbReference type="Proteomes" id="UP001237642"/>
    </source>
</evidence>
<dbReference type="GO" id="GO:0005516">
    <property type="term" value="F:calmodulin binding"/>
    <property type="evidence" value="ECO:0007669"/>
    <property type="project" value="InterPro"/>
</dbReference>
<accession>A0AAD8H5G7</accession>
<evidence type="ECO:0000313" key="3">
    <source>
        <dbReference type="EMBL" id="KAK1360458.1"/>
    </source>
</evidence>
<evidence type="ECO:0000256" key="1">
    <source>
        <dbReference type="SAM" id="MobiDB-lite"/>
    </source>
</evidence>